<organism evidence="1 2">
    <name type="scientific">Colletotrichum trifolii</name>
    <dbReference type="NCBI Taxonomy" id="5466"/>
    <lineage>
        <taxon>Eukaryota</taxon>
        <taxon>Fungi</taxon>
        <taxon>Dikarya</taxon>
        <taxon>Ascomycota</taxon>
        <taxon>Pezizomycotina</taxon>
        <taxon>Sordariomycetes</taxon>
        <taxon>Hypocreomycetidae</taxon>
        <taxon>Glomerellales</taxon>
        <taxon>Glomerellaceae</taxon>
        <taxon>Colletotrichum</taxon>
        <taxon>Colletotrichum orbiculare species complex</taxon>
    </lineage>
</organism>
<dbReference type="Proteomes" id="UP000295703">
    <property type="component" value="Unassembled WGS sequence"/>
</dbReference>
<evidence type="ECO:0000313" key="1">
    <source>
        <dbReference type="EMBL" id="TDZ68334.1"/>
    </source>
</evidence>
<gene>
    <name evidence="1" type="ORF">CTRI78_v002068</name>
</gene>
<dbReference type="EMBL" id="RYZW01000011">
    <property type="protein sequence ID" value="TDZ68334.1"/>
    <property type="molecule type" value="Genomic_DNA"/>
</dbReference>
<name>A0A4R8RXZ7_COLTR</name>
<dbReference type="AlphaFoldDB" id="A0A4R8RXZ7"/>
<evidence type="ECO:0000313" key="2">
    <source>
        <dbReference type="Proteomes" id="UP000295703"/>
    </source>
</evidence>
<keyword evidence="2" id="KW-1185">Reference proteome</keyword>
<comment type="caution">
    <text evidence="1">The sequence shown here is derived from an EMBL/GenBank/DDBJ whole genome shotgun (WGS) entry which is preliminary data.</text>
</comment>
<protein>
    <submittedName>
        <fullName evidence="1">Uncharacterized protein</fullName>
    </submittedName>
</protein>
<sequence>MELWGDESRQRDLVRQAFAKLPAFEIDLGDAWRCQGCGRKCETFLESLKKCTGCGKAWYHSPGLSAPALETTQPELSRQPYCSERTCRALVYWQWYWRELRVKGGL</sequence>
<accession>A0A4R8RXZ7</accession>
<proteinExistence type="predicted"/>
<reference evidence="1 2" key="1">
    <citation type="submission" date="2018-12" db="EMBL/GenBank/DDBJ databases">
        <title>Genome sequence and assembly of Colletotrichum trifolii.</title>
        <authorList>
            <person name="Gan P."/>
            <person name="Shirasu K."/>
        </authorList>
    </citation>
    <scope>NUCLEOTIDE SEQUENCE [LARGE SCALE GENOMIC DNA]</scope>
    <source>
        <strain evidence="1 2">543-2</strain>
    </source>
</reference>